<proteinExistence type="predicted"/>
<feature type="transmembrane region" description="Helical" evidence="1">
    <location>
        <begin position="284"/>
        <end position="303"/>
    </location>
</feature>
<keyword evidence="1" id="KW-0812">Transmembrane</keyword>
<sequence>MGMGIGMLDAPPFARANRAVKGGDALVRHTERRIANRLQLVNWSLVAGCALVLCIGLGVTTFTLEGLMKTEVLTAPALAVAGLWLMRRGWGERPAFTMLAFAQMGCFVIFSGPLSYIGLGAGMPLQDARFAELDRLLGLDWAAYFHFAMARPELLLYAKFFYAMILVPAFVVPVVLGLTGQYIRLQQFVMASTLALGVVIVVSSLLPAIGTYFELGLPSNTELFNASGYGAQERDIPMLRDGTLRALNLAKLHGILTFPSFHAASALLSIWSLWSIWWLRPALLMLNAGMLVATPLVGGHYFVDVIAGISVATLTIQASKGLTAVFVASPLAVSTQPKWARRVRWSLLPRPHVRSDVPPEHVPAYDTPMSVVQQRGVVGFGRR</sequence>
<comment type="caution">
    <text evidence="3">The sequence shown here is derived from an EMBL/GenBank/DDBJ whole genome shotgun (WGS) entry which is preliminary data.</text>
</comment>
<feature type="transmembrane region" description="Helical" evidence="1">
    <location>
        <begin position="309"/>
        <end position="333"/>
    </location>
</feature>
<dbReference type="EMBL" id="VSSR01000130">
    <property type="protein sequence ID" value="TYL70622.1"/>
    <property type="molecule type" value="Genomic_DNA"/>
</dbReference>
<dbReference type="Pfam" id="PF14378">
    <property type="entry name" value="PAP2_3"/>
    <property type="match status" value="1"/>
</dbReference>
<feature type="transmembrane region" description="Helical" evidence="1">
    <location>
        <begin position="154"/>
        <end position="176"/>
    </location>
</feature>
<dbReference type="InterPro" id="IPR026841">
    <property type="entry name" value="Aur1/Ipt1"/>
</dbReference>
<reference evidence="3 4" key="1">
    <citation type="submission" date="2019-08" db="EMBL/GenBank/DDBJ databases">
        <title>Bradyrhizobium hipponensis sp. nov., a rhizobium isolated from a Lupinus angustifolius root nodule in Tunisia.</title>
        <authorList>
            <person name="Off K."/>
            <person name="Rejili M."/>
            <person name="Mars M."/>
            <person name="Brachmann A."/>
            <person name="Marin M."/>
        </authorList>
    </citation>
    <scope>NUCLEOTIDE SEQUENCE [LARGE SCALE GENOMIC DNA]</scope>
    <source>
        <strain evidence="3 4">CTAW11</strain>
    </source>
</reference>
<feature type="transmembrane region" description="Helical" evidence="1">
    <location>
        <begin position="66"/>
        <end position="86"/>
    </location>
</feature>
<name>A0A5S4VYL4_9BRAD</name>
<evidence type="ECO:0000313" key="4">
    <source>
        <dbReference type="Proteomes" id="UP000324853"/>
    </source>
</evidence>
<protein>
    <submittedName>
        <fullName evidence="3">Phosphatase PAP2 family protein</fullName>
    </submittedName>
</protein>
<dbReference type="GO" id="GO:0016020">
    <property type="term" value="C:membrane"/>
    <property type="evidence" value="ECO:0007669"/>
    <property type="project" value="UniProtKB-SubCell"/>
</dbReference>
<evidence type="ECO:0000313" key="3">
    <source>
        <dbReference type="EMBL" id="TYL70622.1"/>
    </source>
</evidence>
<feature type="transmembrane region" description="Helical" evidence="1">
    <location>
        <begin position="188"/>
        <end position="213"/>
    </location>
</feature>
<keyword evidence="1" id="KW-0472">Membrane</keyword>
<feature type="transmembrane region" description="Helical" evidence="1">
    <location>
        <begin position="40"/>
        <end position="60"/>
    </location>
</feature>
<dbReference type="AlphaFoldDB" id="A0A5S4VYL4"/>
<dbReference type="OrthoDB" id="7584858at2"/>
<accession>A0A5S4VYL4</accession>
<feature type="transmembrane region" description="Helical" evidence="1">
    <location>
        <begin position="98"/>
        <end position="119"/>
    </location>
</feature>
<organism evidence="3 4">
    <name type="scientific">Bradyrhizobium cytisi</name>
    <dbReference type="NCBI Taxonomy" id="515489"/>
    <lineage>
        <taxon>Bacteria</taxon>
        <taxon>Pseudomonadati</taxon>
        <taxon>Pseudomonadota</taxon>
        <taxon>Alphaproteobacteria</taxon>
        <taxon>Hyphomicrobiales</taxon>
        <taxon>Nitrobacteraceae</taxon>
        <taxon>Bradyrhizobium</taxon>
    </lineage>
</organism>
<evidence type="ECO:0000259" key="2">
    <source>
        <dbReference type="Pfam" id="PF14378"/>
    </source>
</evidence>
<keyword evidence="1" id="KW-1133">Transmembrane helix</keyword>
<evidence type="ECO:0000256" key="1">
    <source>
        <dbReference type="SAM" id="Phobius"/>
    </source>
</evidence>
<feature type="domain" description="Inositolphosphotransferase Aur1/Ipt1" evidence="2">
    <location>
        <begin position="130"/>
        <end position="316"/>
    </location>
</feature>
<feature type="transmembrane region" description="Helical" evidence="1">
    <location>
        <begin position="255"/>
        <end position="277"/>
    </location>
</feature>
<dbReference type="Proteomes" id="UP000324853">
    <property type="component" value="Unassembled WGS sequence"/>
</dbReference>
<keyword evidence="4" id="KW-1185">Reference proteome</keyword>
<gene>
    <name evidence="3" type="ORF">FXB38_41420</name>
</gene>